<dbReference type="InterPro" id="IPR000620">
    <property type="entry name" value="EamA_dom"/>
</dbReference>
<feature type="domain" description="EamA" evidence="3">
    <location>
        <begin position="198"/>
        <end position="293"/>
    </location>
</feature>
<dbReference type="Gene3D" id="1.10.3730.20">
    <property type="match status" value="1"/>
</dbReference>
<gene>
    <name evidence="5" type="ORF">DS742_01745</name>
    <name evidence="4" type="ORF">LAD12857_00070</name>
</gene>
<accession>A0A3E2NI93</accession>
<feature type="transmembrane region" description="Helical" evidence="2">
    <location>
        <begin position="155"/>
        <end position="174"/>
    </location>
</feature>
<dbReference type="SUPFAM" id="SSF103481">
    <property type="entry name" value="Multidrug resistance efflux transporter EmrE"/>
    <property type="match status" value="2"/>
</dbReference>
<dbReference type="Proteomes" id="UP001419084">
    <property type="component" value="Unassembled WGS sequence"/>
</dbReference>
<dbReference type="RefSeq" id="WP_117415321.1">
    <property type="nucleotide sequence ID" value="NZ_BRPJ01000001.1"/>
</dbReference>
<comment type="caution">
    <text evidence="5">The sequence shown here is derived from an EMBL/GenBank/DDBJ whole genome shotgun (WGS) entry which is preliminary data.</text>
</comment>
<sequence>MWFILSLTAILFWSGSDLFSKIGSKPDDKYSHWKMVMAVGTVMGIHAVIELCSGAEFQLSDILTYLPVSFLYILAMILGYAGLRYVVLSISTPICNSSGAVAALLCFFILKETMSGLQFFAVGLVCIGIFLLSVFEKRQEDAERIQSGIVPDRKYTHSFIAIFFPIFYCIIDGLGTFADALVLDRYIGEESANIAYEFTFLLMAVFAFIYVVIVKKQKIRLSAEKPKVLAGVFETAGQFAYIYALGDNAIVAAPLISSYCIFSLVWARIILKEKLSWKQYLVIAIAAIGIVILGMEG</sequence>
<organism evidence="5 6">
    <name type="scientific">Lacrimispora amygdalina</name>
    <dbReference type="NCBI Taxonomy" id="253257"/>
    <lineage>
        <taxon>Bacteria</taxon>
        <taxon>Bacillati</taxon>
        <taxon>Bacillota</taxon>
        <taxon>Clostridia</taxon>
        <taxon>Lachnospirales</taxon>
        <taxon>Lachnospiraceae</taxon>
        <taxon>Lacrimispora</taxon>
    </lineage>
</organism>
<keyword evidence="2" id="KW-0472">Membrane</keyword>
<reference evidence="4 7" key="2">
    <citation type="journal article" date="2024" name="Int. J. Syst. Evol. Microbiol.">
        <title>Lacrimispora brassicae sp. nov. isolated from fermented cabbage, and proposal of Clostridium indicum Gundawar et al. 2019 and Clostridium methoxybenzovorans Mechichi et al. 1999 as heterotypic synonyms of Lacrimispora amygdalina (Parshina et al. 2003) Haas and Blanchard 2020 and Lacrimispora indolis (McClung and McCoy 1957) Haas and Blanchard 2020, respectively.</title>
        <authorList>
            <person name="Kobayashi H."/>
            <person name="Tanizawa Y."/>
            <person name="Sakamoto M."/>
            <person name="Ohkuma M."/>
            <person name="Tohno M."/>
        </authorList>
    </citation>
    <scope>NUCLEOTIDE SEQUENCE [LARGE SCALE GENOMIC DNA]</scope>
    <source>
        <strain evidence="4 7">DSM 12857</strain>
    </source>
</reference>
<dbReference type="OrthoDB" id="2037084at2"/>
<dbReference type="PANTHER" id="PTHR22911:SF137">
    <property type="entry name" value="SOLUTE CARRIER FAMILY 35 MEMBER G2-RELATED"/>
    <property type="match status" value="1"/>
</dbReference>
<dbReference type="EMBL" id="QOHO01000006">
    <property type="protein sequence ID" value="RFZ80722.1"/>
    <property type="molecule type" value="Genomic_DNA"/>
</dbReference>
<dbReference type="Proteomes" id="UP000260680">
    <property type="component" value="Unassembled WGS sequence"/>
</dbReference>
<evidence type="ECO:0000256" key="2">
    <source>
        <dbReference type="SAM" id="Phobius"/>
    </source>
</evidence>
<keyword evidence="2" id="KW-1133">Transmembrane helix</keyword>
<feature type="transmembrane region" description="Helical" evidence="2">
    <location>
        <begin position="194"/>
        <end position="214"/>
    </location>
</feature>
<feature type="transmembrane region" description="Helical" evidence="2">
    <location>
        <begin position="250"/>
        <end position="270"/>
    </location>
</feature>
<feature type="transmembrane region" description="Helical" evidence="2">
    <location>
        <begin position="277"/>
        <end position="295"/>
    </location>
</feature>
<feature type="domain" description="EamA" evidence="3">
    <location>
        <begin position="2"/>
        <end position="133"/>
    </location>
</feature>
<reference evidence="5 6" key="1">
    <citation type="submission" date="2018-07" db="EMBL/GenBank/DDBJ databases">
        <title>New species, Clostridium PI-S10-A1B.</title>
        <authorList>
            <person name="Krishna G."/>
            <person name="Summeta K."/>
            <person name="Shikha S."/>
            <person name="Prabhu P.B."/>
            <person name="Suresh K."/>
        </authorList>
    </citation>
    <scope>NUCLEOTIDE SEQUENCE [LARGE SCALE GENOMIC DNA]</scope>
    <source>
        <strain evidence="5 6">PI-S10-A1B</strain>
    </source>
</reference>
<dbReference type="PANTHER" id="PTHR22911">
    <property type="entry name" value="ACYL-MALONYL CONDENSING ENZYME-RELATED"/>
    <property type="match status" value="1"/>
</dbReference>
<evidence type="ECO:0000313" key="5">
    <source>
        <dbReference type="EMBL" id="RFZ80722.1"/>
    </source>
</evidence>
<proteinExistence type="inferred from homology"/>
<evidence type="ECO:0000313" key="7">
    <source>
        <dbReference type="Proteomes" id="UP001419084"/>
    </source>
</evidence>
<dbReference type="AlphaFoldDB" id="A0A3E2NI93"/>
<dbReference type="Pfam" id="PF00892">
    <property type="entry name" value="EamA"/>
    <property type="match status" value="2"/>
</dbReference>
<keyword evidence="7" id="KW-1185">Reference proteome</keyword>
<evidence type="ECO:0000313" key="6">
    <source>
        <dbReference type="Proteomes" id="UP000260680"/>
    </source>
</evidence>
<name>A0A3E2NI93_9FIRM</name>
<protein>
    <recommendedName>
        <fullName evidence="3">EamA domain-containing protein</fullName>
    </recommendedName>
</protein>
<dbReference type="InterPro" id="IPR037185">
    <property type="entry name" value="EmrE-like"/>
</dbReference>
<evidence type="ECO:0000313" key="4">
    <source>
        <dbReference type="EMBL" id="GLB28084.1"/>
    </source>
</evidence>
<dbReference type="EMBL" id="BRPJ01000001">
    <property type="protein sequence ID" value="GLB28084.1"/>
    <property type="molecule type" value="Genomic_DNA"/>
</dbReference>
<comment type="similarity">
    <text evidence="1">Belongs to the EamA transporter family.</text>
</comment>
<feature type="transmembrane region" description="Helical" evidence="2">
    <location>
        <begin position="90"/>
        <end position="110"/>
    </location>
</feature>
<feature type="transmembrane region" description="Helical" evidence="2">
    <location>
        <begin position="116"/>
        <end position="135"/>
    </location>
</feature>
<keyword evidence="2" id="KW-0812">Transmembrane</keyword>
<dbReference type="GO" id="GO:0016020">
    <property type="term" value="C:membrane"/>
    <property type="evidence" value="ECO:0007669"/>
    <property type="project" value="InterPro"/>
</dbReference>
<evidence type="ECO:0000259" key="3">
    <source>
        <dbReference type="Pfam" id="PF00892"/>
    </source>
</evidence>
<evidence type="ECO:0000256" key="1">
    <source>
        <dbReference type="ARBA" id="ARBA00007362"/>
    </source>
</evidence>
<feature type="transmembrane region" description="Helical" evidence="2">
    <location>
        <begin position="62"/>
        <end position="83"/>
    </location>
</feature>